<evidence type="ECO:0000256" key="1">
    <source>
        <dbReference type="SAM" id="Phobius"/>
    </source>
</evidence>
<feature type="transmembrane region" description="Helical" evidence="1">
    <location>
        <begin position="66"/>
        <end position="89"/>
    </location>
</feature>
<gene>
    <name evidence="2" type="ORF">DKG74_04420</name>
</gene>
<reference evidence="2 3" key="1">
    <citation type="submission" date="2018-05" db="EMBL/GenBank/DDBJ databases">
        <title>Zavarzinia sp. HR-AS.</title>
        <authorList>
            <person name="Lee Y."/>
            <person name="Jeon C.O."/>
        </authorList>
    </citation>
    <scope>NUCLEOTIDE SEQUENCE [LARGE SCALE GENOMIC DNA]</scope>
    <source>
        <strain evidence="2 3">HR-AS</strain>
    </source>
</reference>
<keyword evidence="1" id="KW-0472">Membrane</keyword>
<name>A0A317EDB3_9PROT</name>
<keyword evidence="1" id="KW-0812">Transmembrane</keyword>
<organism evidence="2 3">
    <name type="scientific">Zavarzinia aquatilis</name>
    <dbReference type="NCBI Taxonomy" id="2211142"/>
    <lineage>
        <taxon>Bacteria</taxon>
        <taxon>Pseudomonadati</taxon>
        <taxon>Pseudomonadota</taxon>
        <taxon>Alphaproteobacteria</taxon>
        <taxon>Rhodospirillales</taxon>
        <taxon>Zavarziniaceae</taxon>
        <taxon>Zavarzinia</taxon>
    </lineage>
</organism>
<comment type="caution">
    <text evidence="2">The sequence shown here is derived from an EMBL/GenBank/DDBJ whole genome shotgun (WGS) entry which is preliminary data.</text>
</comment>
<keyword evidence="1" id="KW-1133">Transmembrane helix</keyword>
<evidence type="ECO:0000313" key="3">
    <source>
        <dbReference type="Proteomes" id="UP000245461"/>
    </source>
</evidence>
<dbReference type="EMBL" id="QGLE01000002">
    <property type="protein sequence ID" value="PWR25018.1"/>
    <property type="molecule type" value="Genomic_DNA"/>
</dbReference>
<accession>A0A317EDB3</accession>
<proteinExistence type="predicted"/>
<sequence length="281" mass="29133">MIALIFTILVVSAGVLMFKDVSAAVGLPMLAIAAVALMLCLLGVMSVLYAAYNLQDKSQALALPEGSIRAVIALMLVVLFAILAIYLYGSISSGQFSALGEVASASVETLKARFPEGYIVAVDVPGRSGFQNVWIKLGVTPEGNDFAKQVLVLVGTLVTSISSFYFGSRSGGEGKNRPLLPEEGKKDAVPQVQSVEPKAFAPGSGKARGRLLGEFLDGVTELNLANGSLRLPATVVSAAPGEVAFSFDPPADMATGTWDIVATNGAGQSSRLNAAIEVKAP</sequence>
<dbReference type="Proteomes" id="UP000245461">
    <property type="component" value="Unassembled WGS sequence"/>
</dbReference>
<feature type="transmembrane region" description="Helical" evidence="1">
    <location>
        <begin position="29"/>
        <end position="54"/>
    </location>
</feature>
<keyword evidence="3" id="KW-1185">Reference proteome</keyword>
<evidence type="ECO:0000313" key="2">
    <source>
        <dbReference type="EMBL" id="PWR25018.1"/>
    </source>
</evidence>
<protein>
    <submittedName>
        <fullName evidence="2">Uncharacterized protein</fullName>
    </submittedName>
</protein>
<dbReference type="AlphaFoldDB" id="A0A317EDB3"/>